<dbReference type="InterPro" id="IPR003675">
    <property type="entry name" value="Rce1/LyrA-like_dom"/>
</dbReference>
<feature type="transmembrane region" description="Helical" evidence="1">
    <location>
        <begin position="184"/>
        <end position="201"/>
    </location>
</feature>
<evidence type="ECO:0000313" key="3">
    <source>
        <dbReference type="EMBL" id="GAK37274.1"/>
    </source>
</evidence>
<feature type="transmembrane region" description="Helical" evidence="1">
    <location>
        <begin position="76"/>
        <end position="94"/>
    </location>
</feature>
<name>A0A069DAK9_9BACE</name>
<feature type="domain" description="CAAX prenyl protease 2/Lysostaphin resistance protein A-like" evidence="2">
    <location>
        <begin position="107"/>
        <end position="196"/>
    </location>
</feature>
<evidence type="ECO:0000256" key="1">
    <source>
        <dbReference type="SAM" id="Phobius"/>
    </source>
</evidence>
<dbReference type="eggNOG" id="COG1266">
    <property type="taxonomic scope" value="Bacteria"/>
</dbReference>
<feature type="transmembrane region" description="Helical" evidence="1">
    <location>
        <begin position="43"/>
        <end position="64"/>
    </location>
</feature>
<dbReference type="Proteomes" id="UP000027601">
    <property type="component" value="Unassembled WGS sequence"/>
</dbReference>
<keyword evidence="1" id="KW-0812">Transmembrane</keyword>
<reference evidence="3 4" key="1">
    <citation type="journal article" date="2015" name="Microbes Environ.">
        <title>Distribution and evolution of nitrogen fixation genes in the phylum bacteroidetes.</title>
        <authorList>
            <person name="Inoue J."/>
            <person name="Oshima K."/>
            <person name="Suda W."/>
            <person name="Sakamoto M."/>
            <person name="Iino T."/>
            <person name="Noda S."/>
            <person name="Hongoh Y."/>
            <person name="Hattori M."/>
            <person name="Ohkuma M."/>
        </authorList>
    </citation>
    <scope>NUCLEOTIDE SEQUENCE [LARGE SCALE GENOMIC DNA]</scope>
    <source>
        <strain evidence="3 4">JCM 15093</strain>
    </source>
</reference>
<dbReference type="STRING" id="1121097.GCA_000428125_00911"/>
<feature type="transmembrane region" description="Helical" evidence="1">
    <location>
        <begin position="7"/>
        <end position="31"/>
    </location>
</feature>
<comment type="caution">
    <text evidence="3">The sequence shown here is derived from an EMBL/GenBank/DDBJ whole genome shotgun (WGS) entry which is preliminary data.</text>
</comment>
<evidence type="ECO:0000259" key="2">
    <source>
        <dbReference type="Pfam" id="PF02517"/>
    </source>
</evidence>
<dbReference type="AlphaFoldDB" id="A0A069DAK9"/>
<dbReference type="GO" id="GO:0080120">
    <property type="term" value="P:CAAX-box protein maturation"/>
    <property type="evidence" value="ECO:0007669"/>
    <property type="project" value="UniProtKB-ARBA"/>
</dbReference>
<dbReference type="GO" id="GO:0006508">
    <property type="term" value="P:proteolysis"/>
    <property type="evidence" value="ECO:0007669"/>
    <property type="project" value="UniProtKB-KW"/>
</dbReference>
<keyword evidence="4" id="KW-1185">Reference proteome</keyword>
<keyword evidence="3" id="KW-0378">Hydrolase</keyword>
<keyword evidence="3" id="KW-0645">Protease</keyword>
<evidence type="ECO:0000313" key="4">
    <source>
        <dbReference type="Proteomes" id="UP000027601"/>
    </source>
</evidence>
<dbReference type="GO" id="GO:0004175">
    <property type="term" value="F:endopeptidase activity"/>
    <property type="evidence" value="ECO:0007669"/>
    <property type="project" value="UniProtKB-ARBA"/>
</dbReference>
<accession>A0A069DAK9</accession>
<keyword evidence="1" id="KW-1133">Transmembrane helix</keyword>
<dbReference type="OrthoDB" id="9777755at2"/>
<organism evidence="3 4">
    <name type="scientific">Bacteroides graminisolvens DSM 19988 = JCM 15093</name>
    <dbReference type="NCBI Taxonomy" id="1121097"/>
    <lineage>
        <taxon>Bacteria</taxon>
        <taxon>Pseudomonadati</taxon>
        <taxon>Bacteroidota</taxon>
        <taxon>Bacteroidia</taxon>
        <taxon>Bacteroidales</taxon>
        <taxon>Bacteroidaceae</taxon>
        <taxon>Bacteroides</taxon>
    </lineage>
</organism>
<sequence length="231" mass="26561">MEVKKQILIKIGVITFYFLIAIGLRYVFGIYRPPFLGSITDSLLYVILTGIGPLIGALFVIILFKRKIEYSSFGLSMKRTLLSVSIPICLFFLYDLFTKNATFSNTLILITCLLYAYCEEFGWRGYLQSELINLPTLRRVSIITIMWFIWHLNFSVCQSNALFLLILFLGSWGIGQIAINTKSIIVCGCFHAIINILSVIQMDIIKIFLIIISILCWFGIWYIKKINKYTT</sequence>
<dbReference type="RefSeq" id="WP_024996987.1">
    <property type="nucleotide sequence ID" value="NZ_BAJS01000017.1"/>
</dbReference>
<protein>
    <submittedName>
        <fullName evidence="3">CAAX amino terminal protease family family</fullName>
    </submittedName>
</protein>
<gene>
    <name evidence="3" type="ORF">JCM15093_2515</name>
</gene>
<proteinExistence type="predicted"/>
<dbReference type="EMBL" id="BAJS01000017">
    <property type="protein sequence ID" value="GAK37274.1"/>
    <property type="molecule type" value="Genomic_DNA"/>
</dbReference>
<feature type="transmembrane region" description="Helical" evidence="1">
    <location>
        <begin position="207"/>
        <end position="223"/>
    </location>
</feature>
<dbReference type="Pfam" id="PF02517">
    <property type="entry name" value="Rce1-like"/>
    <property type="match status" value="1"/>
</dbReference>
<keyword evidence="1" id="KW-0472">Membrane</keyword>